<protein>
    <submittedName>
        <fullName evidence="8">Transposase</fullName>
    </submittedName>
</protein>
<dbReference type="GO" id="GO:0000150">
    <property type="term" value="F:DNA strand exchange activity"/>
    <property type="evidence" value="ECO:0007669"/>
    <property type="project" value="InterPro"/>
</dbReference>
<evidence type="ECO:0000256" key="4">
    <source>
        <dbReference type="ARBA" id="ARBA00023172"/>
    </source>
</evidence>
<evidence type="ECO:0000313" key="9">
    <source>
        <dbReference type="Proteomes" id="UP000192491"/>
    </source>
</evidence>
<comment type="similarity">
    <text evidence="1">Belongs to the site-specific recombinase resolvase family.</text>
</comment>
<dbReference type="Pfam" id="PF00239">
    <property type="entry name" value="Resolvase"/>
    <property type="match status" value="1"/>
</dbReference>
<dbReference type="PROSITE" id="PS00397">
    <property type="entry name" value="RECOMBINASES_1"/>
    <property type="match status" value="1"/>
</dbReference>
<feature type="active site" description="O-(5'-phospho-DNA)-serine intermediate" evidence="5 6">
    <location>
        <position position="32"/>
    </location>
</feature>
<dbReference type="SUPFAM" id="SSF46689">
    <property type="entry name" value="Homeodomain-like"/>
    <property type="match status" value="1"/>
</dbReference>
<evidence type="ECO:0000256" key="1">
    <source>
        <dbReference type="ARBA" id="ARBA00009913"/>
    </source>
</evidence>
<evidence type="ECO:0000256" key="5">
    <source>
        <dbReference type="PIRSR" id="PIRSR606118-50"/>
    </source>
</evidence>
<dbReference type="CDD" id="cd00569">
    <property type="entry name" value="HTH_Hin_like"/>
    <property type="match status" value="1"/>
</dbReference>
<dbReference type="SMART" id="SM00857">
    <property type="entry name" value="Resolvase"/>
    <property type="match status" value="1"/>
</dbReference>
<dbReference type="Gene3D" id="1.10.10.60">
    <property type="entry name" value="Homeodomain-like"/>
    <property type="match status" value="1"/>
</dbReference>
<evidence type="ECO:0000313" key="8">
    <source>
        <dbReference type="EMBL" id="OQX03780.1"/>
    </source>
</evidence>
<dbReference type="InterPro" id="IPR009057">
    <property type="entry name" value="Homeodomain-like_sf"/>
</dbReference>
<dbReference type="GO" id="GO:0015074">
    <property type="term" value="P:DNA integration"/>
    <property type="evidence" value="ECO:0007669"/>
    <property type="project" value="UniProtKB-KW"/>
</dbReference>
<dbReference type="PANTHER" id="PTHR30461">
    <property type="entry name" value="DNA-INVERTASE FROM LAMBDOID PROPHAGE"/>
    <property type="match status" value="1"/>
</dbReference>
<gene>
    <name evidence="8" type="ORF">BWK73_38455</name>
</gene>
<dbReference type="InterPro" id="IPR006119">
    <property type="entry name" value="Resolv_N"/>
</dbReference>
<dbReference type="Pfam" id="PF02796">
    <property type="entry name" value="HTH_7"/>
    <property type="match status" value="1"/>
</dbReference>
<evidence type="ECO:0000256" key="3">
    <source>
        <dbReference type="ARBA" id="ARBA00023125"/>
    </source>
</evidence>
<dbReference type="SUPFAM" id="SSF53041">
    <property type="entry name" value="Resolvase-like"/>
    <property type="match status" value="1"/>
</dbReference>
<dbReference type="InterPro" id="IPR006118">
    <property type="entry name" value="Recombinase_CS"/>
</dbReference>
<dbReference type="InterPro" id="IPR036162">
    <property type="entry name" value="Resolvase-like_N_sf"/>
</dbReference>
<dbReference type="InterPro" id="IPR050639">
    <property type="entry name" value="SSR_resolvase"/>
</dbReference>
<reference evidence="8 9" key="1">
    <citation type="submission" date="2017-01" db="EMBL/GenBank/DDBJ databases">
        <title>Novel large sulfur bacteria in the metagenomes of groundwater-fed chemosynthetic microbial mats in the Lake Huron basin.</title>
        <authorList>
            <person name="Sharrar A.M."/>
            <person name="Flood B.E."/>
            <person name="Bailey J.V."/>
            <person name="Jones D.S."/>
            <person name="Biddanda B."/>
            <person name="Ruberg S.A."/>
            <person name="Marcus D.N."/>
            <person name="Dick G.J."/>
        </authorList>
    </citation>
    <scope>NUCLEOTIDE SEQUENCE [LARGE SCALE GENOMIC DNA]</scope>
    <source>
        <strain evidence="8">A8</strain>
    </source>
</reference>
<dbReference type="PANTHER" id="PTHR30461:SF26">
    <property type="entry name" value="RESOLVASE HOMOLOG YNEB"/>
    <property type="match status" value="1"/>
</dbReference>
<sequence>MTCAIKGHRFFPDTSSIGGILKGHRIGYVRVSSYDQNPERQLEHIQVDKVFTDKASGKDTQRPQLDALLDFVREGDTVVVHSMDRLARNLDDLRRLVQKLAKRGIRVEFIKESLAFTGDDSPMANLMLSVMGAFAEFERALIHERQREGIALAKQRGAYRGRKKALSPKQVGELRQRAGTGEQKAVLAREFGISRETLYQYLKADA</sequence>
<dbReference type="PROSITE" id="PS51736">
    <property type="entry name" value="RECOMBINASES_3"/>
    <property type="match status" value="1"/>
</dbReference>
<name>A0A1Y1QEE2_9GAMM</name>
<dbReference type="GO" id="GO:0003677">
    <property type="term" value="F:DNA binding"/>
    <property type="evidence" value="ECO:0007669"/>
    <property type="project" value="UniProtKB-KW"/>
</dbReference>
<dbReference type="InterPro" id="IPR006120">
    <property type="entry name" value="Resolvase_HTH_dom"/>
</dbReference>
<dbReference type="PROSITE" id="PS00398">
    <property type="entry name" value="RECOMBINASES_2"/>
    <property type="match status" value="1"/>
</dbReference>
<dbReference type="Proteomes" id="UP000192491">
    <property type="component" value="Unassembled WGS sequence"/>
</dbReference>
<proteinExistence type="inferred from homology"/>
<evidence type="ECO:0000256" key="2">
    <source>
        <dbReference type="ARBA" id="ARBA00022908"/>
    </source>
</evidence>
<dbReference type="EMBL" id="MTEJ01000381">
    <property type="protein sequence ID" value="OQX03780.1"/>
    <property type="molecule type" value="Genomic_DNA"/>
</dbReference>
<keyword evidence="3" id="KW-0238">DNA-binding</keyword>
<organism evidence="8 9">
    <name type="scientific">Thiothrix lacustris</name>
    <dbReference type="NCBI Taxonomy" id="525917"/>
    <lineage>
        <taxon>Bacteria</taxon>
        <taxon>Pseudomonadati</taxon>
        <taxon>Pseudomonadota</taxon>
        <taxon>Gammaproteobacteria</taxon>
        <taxon>Thiotrichales</taxon>
        <taxon>Thiotrichaceae</taxon>
        <taxon>Thiothrix</taxon>
    </lineage>
</organism>
<feature type="domain" description="Resolvase/invertase-type recombinase catalytic" evidence="7">
    <location>
        <begin position="24"/>
        <end position="157"/>
    </location>
</feature>
<accession>A0A1Y1QEE2</accession>
<dbReference type="Gene3D" id="3.40.50.1390">
    <property type="entry name" value="Resolvase, N-terminal catalytic domain"/>
    <property type="match status" value="1"/>
</dbReference>
<dbReference type="AlphaFoldDB" id="A0A1Y1QEE2"/>
<comment type="caution">
    <text evidence="8">The sequence shown here is derived from an EMBL/GenBank/DDBJ whole genome shotgun (WGS) entry which is preliminary data.</text>
</comment>
<keyword evidence="2" id="KW-0229">DNA integration</keyword>
<evidence type="ECO:0000256" key="6">
    <source>
        <dbReference type="PROSITE-ProRule" id="PRU10137"/>
    </source>
</evidence>
<dbReference type="CDD" id="cd03768">
    <property type="entry name" value="SR_ResInv"/>
    <property type="match status" value="1"/>
</dbReference>
<keyword evidence="4" id="KW-0233">DNA recombination</keyword>
<evidence type="ECO:0000259" key="7">
    <source>
        <dbReference type="PROSITE" id="PS51736"/>
    </source>
</evidence>